<evidence type="ECO:0000256" key="3">
    <source>
        <dbReference type="ARBA" id="ARBA00022801"/>
    </source>
</evidence>
<dbReference type="Gene3D" id="2.60.40.10">
    <property type="entry name" value="Immunoglobulins"/>
    <property type="match status" value="2"/>
</dbReference>
<dbReference type="SUPFAM" id="SSF51445">
    <property type="entry name" value="(Trans)glycosidases"/>
    <property type="match status" value="1"/>
</dbReference>
<dbReference type="InterPro" id="IPR006102">
    <property type="entry name" value="Ig-like_GH2"/>
</dbReference>
<evidence type="ECO:0000313" key="9">
    <source>
        <dbReference type="EMBL" id="KAF2071865.1"/>
    </source>
</evidence>
<dbReference type="FunFam" id="3.20.20.80:FF:000050">
    <property type="entry name" value="Beta-mannosidase B"/>
    <property type="match status" value="1"/>
</dbReference>
<dbReference type="GO" id="GO:0005975">
    <property type="term" value="P:carbohydrate metabolic process"/>
    <property type="evidence" value="ECO:0007669"/>
    <property type="project" value="InterPro"/>
</dbReference>
<dbReference type="InterPro" id="IPR017853">
    <property type="entry name" value="GH"/>
</dbReference>
<keyword evidence="10" id="KW-1185">Reference proteome</keyword>
<dbReference type="PANTHER" id="PTHR43730:SF1">
    <property type="entry name" value="BETA-MANNOSIDASE"/>
    <property type="match status" value="1"/>
</dbReference>
<dbReference type="GO" id="GO:0006516">
    <property type="term" value="P:glycoprotein catabolic process"/>
    <property type="evidence" value="ECO:0007669"/>
    <property type="project" value="TreeGrafter"/>
</dbReference>
<dbReference type="PANTHER" id="PTHR43730">
    <property type="entry name" value="BETA-MANNOSIDASE"/>
    <property type="match status" value="1"/>
</dbReference>
<evidence type="ECO:0000259" key="8">
    <source>
        <dbReference type="Pfam" id="PF22666"/>
    </source>
</evidence>
<accession>A0A8J4UY14</accession>
<dbReference type="SUPFAM" id="SSF49303">
    <property type="entry name" value="beta-Galactosidase/glucuronidase domain"/>
    <property type="match status" value="2"/>
</dbReference>
<dbReference type="InterPro" id="IPR054593">
    <property type="entry name" value="Beta-mannosidase-like_N2"/>
</dbReference>
<dbReference type="InterPro" id="IPR041625">
    <property type="entry name" value="Beta-mannosidase_Ig"/>
</dbReference>
<dbReference type="InterPro" id="IPR008979">
    <property type="entry name" value="Galactose-bd-like_sf"/>
</dbReference>
<organism evidence="9 10">
    <name type="scientific">Polysphondylium violaceum</name>
    <dbReference type="NCBI Taxonomy" id="133409"/>
    <lineage>
        <taxon>Eukaryota</taxon>
        <taxon>Amoebozoa</taxon>
        <taxon>Evosea</taxon>
        <taxon>Eumycetozoa</taxon>
        <taxon>Dictyostelia</taxon>
        <taxon>Dictyosteliales</taxon>
        <taxon>Dictyosteliaceae</taxon>
        <taxon>Polysphondylium</taxon>
    </lineage>
</organism>
<evidence type="ECO:0000313" key="10">
    <source>
        <dbReference type="Proteomes" id="UP000695562"/>
    </source>
</evidence>
<dbReference type="InterPro" id="IPR013783">
    <property type="entry name" value="Ig-like_fold"/>
</dbReference>
<proteinExistence type="predicted"/>
<sequence>MNSKYFKIDLCGEWTSIIEKYRNSYNGDDGSSSGSSILGSDSVISSIVPGEIHMDLLRNNLISDPYKGEKELLYRWIAESDWRFIKNFDIKKEEWDHINQHFTIAELVCQGIDTIADIVINGQQVARVENMFVEFKFDIKKYLLVDRNKIEVIIYSPERYCKEQSQKYQYQVPEWEYPNGVHHRNFIRKCECHFGWDWGPCFCPMGIYKEIFIQCRTVPLLDKVKITQDHSKYGQDQSVELKIDITLSEILSHDYLSLSIFDPDEKLISSIIVEPKDPSWVKSNNLVTINIEKANLWWPNGYGSQPLYRLETSIVSSKEKSERSIIKTTKYIGLRSIQVDTSKDAFGSKFQIVVNSVPIFAKGSDWIPADHFLTRIEKSTIKHLLSSAKESNMNCLRLWGGGVYETDHFYQLCDKYGLLVWHDFMFGCALYPTNKEFLENVKREVVYQVNRIGHHACIALWCGSNESEQAISEKLWDPIKQCPERYLLDFNKLYIETIQPTLSNTLEGSFFWLSSPSNGVGVWGNTNDDTQGDTHYWAVWHSDMPFTQYLKSKSRFLSEFGFQSLPSCKNLKTVVGANELNITSTEMENRQRSPKPGNVGILKHVGLHFRVPSDFEHFCYVTQILQAISIKTGCEHWRRMKPYCMGTLYWQLNDIWVGPSWSSIEYNGDWKALQYFAKHFYNPLLVSFAEDLDNPDQLEIWITHDYNSFDFMLNGELVIQIYDLSNGLVEKEISSHSFSIETCQHAESSKVLAPLSKSVLFGDLKKHRGHYIILAKLQLARETIESMKTLHISINHSYENVYYPCPFKQLVLKKTKITLSSNGVGIKGQFNFVVESQEAAAVALFVWISTDKDGHFSDNGFTLFKSSTKKITFYPKSKDSSLDITDFKVYSLVDTFM</sequence>
<dbReference type="Pfam" id="PF22666">
    <property type="entry name" value="Glyco_hydro_2_N2"/>
    <property type="match status" value="1"/>
</dbReference>
<dbReference type="Gene3D" id="3.20.20.80">
    <property type="entry name" value="Glycosidases"/>
    <property type="match status" value="1"/>
</dbReference>
<comment type="catalytic activity">
    <reaction evidence="1">
        <text>Hydrolysis of terminal, non-reducing beta-D-mannose residues in beta-D-mannosides.</text>
        <dbReference type="EC" id="3.2.1.25"/>
    </reaction>
</comment>
<dbReference type="Pfam" id="PF17753">
    <property type="entry name" value="Ig_mannosidase"/>
    <property type="match status" value="1"/>
</dbReference>
<dbReference type="OrthoDB" id="2866996at2759"/>
<protein>
    <recommendedName>
        <fullName evidence="2">beta-mannosidase</fullName>
        <ecNumber evidence="2">3.2.1.25</ecNumber>
    </recommendedName>
</protein>
<dbReference type="GO" id="GO:0004567">
    <property type="term" value="F:beta-mannosidase activity"/>
    <property type="evidence" value="ECO:0007669"/>
    <property type="project" value="UniProtKB-EC"/>
</dbReference>
<evidence type="ECO:0000256" key="4">
    <source>
        <dbReference type="ARBA" id="ARBA00023180"/>
    </source>
</evidence>
<reference evidence="9" key="1">
    <citation type="submission" date="2020-01" db="EMBL/GenBank/DDBJ databases">
        <title>Development of genomics and gene disruption for Polysphondylium violaceum indicates a role for the polyketide synthase stlB in stalk morphogenesis.</title>
        <authorList>
            <person name="Narita B."/>
            <person name="Kawabe Y."/>
            <person name="Kin K."/>
            <person name="Saito T."/>
            <person name="Gibbs R."/>
            <person name="Kuspa A."/>
            <person name="Muzny D."/>
            <person name="Queller D."/>
            <person name="Richards S."/>
            <person name="Strassman J."/>
            <person name="Sucgang R."/>
            <person name="Worley K."/>
            <person name="Schaap P."/>
        </authorList>
    </citation>
    <scope>NUCLEOTIDE SEQUENCE</scope>
    <source>
        <strain evidence="9">QSvi11</strain>
    </source>
</reference>
<evidence type="ECO:0000256" key="2">
    <source>
        <dbReference type="ARBA" id="ARBA00012754"/>
    </source>
</evidence>
<keyword evidence="5" id="KW-0326">Glycosidase</keyword>
<evidence type="ECO:0000259" key="7">
    <source>
        <dbReference type="Pfam" id="PF17753"/>
    </source>
</evidence>
<feature type="domain" description="Beta-mannosidase Ig-fold" evidence="7">
    <location>
        <begin position="826"/>
        <end position="895"/>
    </location>
</feature>
<dbReference type="InterPro" id="IPR036156">
    <property type="entry name" value="Beta-gal/glucu_dom_sf"/>
</dbReference>
<dbReference type="EC" id="3.2.1.25" evidence="2"/>
<evidence type="ECO:0000256" key="5">
    <source>
        <dbReference type="ARBA" id="ARBA00023295"/>
    </source>
</evidence>
<dbReference type="Pfam" id="PF00703">
    <property type="entry name" value="Glyco_hydro_2"/>
    <property type="match status" value="1"/>
</dbReference>
<evidence type="ECO:0000259" key="6">
    <source>
        <dbReference type="Pfam" id="PF00703"/>
    </source>
</evidence>
<dbReference type="InterPro" id="IPR050887">
    <property type="entry name" value="Beta-mannosidase_GH2"/>
</dbReference>
<feature type="domain" description="Beta-mannosidase-like galactose-binding" evidence="8">
    <location>
        <begin position="43"/>
        <end position="209"/>
    </location>
</feature>
<dbReference type="EMBL" id="AJWJ01000331">
    <property type="protein sequence ID" value="KAF2071865.1"/>
    <property type="molecule type" value="Genomic_DNA"/>
</dbReference>
<dbReference type="SUPFAM" id="SSF49785">
    <property type="entry name" value="Galactose-binding domain-like"/>
    <property type="match status" value="1"/>
</dbReference>
<dbReference type="AlphaFoldDB" id="A0A8J4UY14"/>
<name>A0A8J4UY14_9MYCE</name>
<keyword evidence="4" id="KW-0325">Glycoprotein</keyword>
<keyword evidence="3" id="KW-0378">Hydrolase</keyword>
<dbReference type="Gene3D" id="2.60.120.260">
    <property type="entry name" value="Galactose-binding domain-like"/>
    <property type="match status" value="1"/>
</dbReference>
<comment type="caution">
    <text evidence="9">The sequence shown here is derived from an EMBL/GenBank/DDBJ whole genome shotgun (WGS) entry which is preliminary data.</text>
</comment>
<dbReference type="Proteomes" id="UP000695562">
    <property type="component" value="Unassembled WGS sequence"/>
</dbReference>
<feature type="domain" description="Glycoside hydrolase family 2 immunoglobulin-like beta-sandwich" evidence="6">
    <location>
        <begin position="222"/>
        <end position="335"/>
    </location>
</feature>
<gene>
    <name evidence="9" type="ORF">CYY_006814</name>
</gene>
<evidence type="ECO:0000256" key="1">
    <source>
        <dbReference type="ARBA" id="ARBA00000829"/>
    </source>
</evidence>